<reference evidence="2 3" key="1">
    <citation type="submission" date="2020-11" db="EMBL/GenBank/DDBJ databases">
        <title>A novel isolate from a Black sea contaminated sediment with potential to produce alkanes: Plantactinospora alkalitolerans sp. nov.</title>
        <authorList>
            <person name="Carro L."/>
            <person name="Veyisoglu A."/>
            <person name="Guven K."/>
            <person name="Schumann P."/>
            <person name="Klenk H.-P."/>
            <person name="Sahin N."/>
        </authorList>
    </citation>
    <scope>NUCLEOTIDE SEQUENCE [LARGE SCALE GENOMIC DNA]</scope>
    <source>
        <strain evidence="2 3">S1510</strain>
    </source>
</reference>
<evidence type="ECO:0000313" key="3">
    <source>
        <dbReference type="Proteomes" id="UP000638560"/>
    </source>
</evidence>
<feature type="transmembrane region" description="Helical" evidence="1">
    <location>
        <begin position="181"/>
        <end position="199"/>
    </location>
</feature>
<evidence type="ECO:0000256" key="1">
    <source>
        <dbReference type="SAM" id="Phobius"/>
    </source>
</evidence>
<keyword evidence="3" id="KW-1185">Reference proteome</keyword>
<feature type="transmembrane region" description="Helical" evidence="1">
    <location>
        <begin position="99"/>
        <end position="118"/>
    </location>
</feature>
<feature type="transmembrane region" description="Helical" evidence="1">
    <location>
        <begin position="249"/>
        <end position="269"/>
    </location>
</feature>
<sequence>MRINPATNNILPQSGQVRASTKAALERDPEGSRRVSLLELFFDLVYVVALALISRHLVQNLDWMGVAQSAVLLAGVWWVWAITAFLTDLYDPQQVSIQLLTVAVMLGSLLMAAAVPHAFGSGGLVFACAYVGIHLGRGLFLVPNLRGQRAQGRAIRIFFWFAISAVPWIVGGLMSEEGVRTALWALAVLIDYFAFSLGYPTPGLGRLPETQYNVTAAHLAERYQQFFTIALGDAILITGFTYSEVRAGPAHSGAFLVAFLSTVLLWRIYTHRAGEVLPLAIESVLETRRFFLVAPYTHLMMVTGVVLKASSFELIIARPLDDPGWAMIALVLGGPALFLIGRSRFEYEVFGRVSPSRLVALGVLVAITPVMRLVPLVAMAASVMAVLAGMAAADTVRSWGRAPEQPNPPA</sequence>
<feature type="transmembrane region" description="Helical" evidence="1">
    <location>
        <begin position="124"/>
        <end position="145"/>
    </location>
</feature>
<keyword evidence="1" id="KW-0472">Membrane</keyword>
<keyword evidence="1" id="KW-1133">Transmembrane helix</keyword>
<gene>
    <name evidence="2" type="ORF">I0C86_34165</name>
</gene>
<accession>A0ABS0H665</accession>
<dbReference type="Proteomes" id="UP000638560">
    <property type="component" value="Unassembled WGS sequence"/>
</dbReference>
<dbReference type="PANTHER" id="PTHR36840:SF1">
    <property type="entry name" value="BLL5714 PROTEIN"/>
    <property type="match status" value="1"/>
</dbReference>
<feature type="transmembrane region" description="Helical" evidence="1">
    <location>
        <begin position="66"/>
        <end position="87"/>
    </location>
</feature>
<feature type="transmembrane region" description="Helical" evidence="1">
    <location>
        <begin position="290"/>
        <end position="312"/>
    </location>
</feature>
<dbReference type="Pfam" id="PF06772">
    <property type="entry name" value="LtrA"/>
    <property type="match status" value="1"/>
</dbReference>
<keyword evidence="1" id="KW-0812">Transmembrane</keyword>
<feature type="transmembrane region" description="Helical" evidence="1">
    <location>
        <begin position="226"/>
        <end position="243"/>
    </location>
</feature>
<feature type="transmembrane region" description="Helical" evidence="1">
    <location>
        <begin position="157"/>
        <end position="175"/>
    </location>
</feature>
<organism evidence="2 3">
    <name type="scientific">Plantactinospora alkalitolerans</name>
    <dbReference type="NCBI Taxonomy" id="2789879"/>
    <lineage>
        <taxon>Bacteria</taxon>
        <taxon>Bacillati</taxon>
        <taxon>Actinomycetota</taxon>
        <taxon>Actinomycetes</taxon>
        <taxon>Micromonosporales</taxon>
        <taxon>Micromonosporaceae</taxon>
        <taxon>Plantactinospora</taxon>
    </lineage>
</organism>
<name>A0ABS0H665_9ACTN</name>
<dbReference type="InterPro" id="IPR010640">
    <property type="entry name" value="Low_temperature_requirement_A"/>
</dbReference>
<protein>
    <submittedName>
        <fullName evidence="2">Low temperature requirement protein A</fullName>
    </submittedName>
</protein>
<proteinExistence type="predicted"/>
<dbReference type="PANTHER" id="PTHR36840">
    <property type="entry name" value="BLL5714 PROTEIN"/>
    <property type="match status" value="1"/>
</dbReference>
<comment type="caution">
    <text evidence="2">The sequence shown here is derived from an EMBL/GenBank/DDBJ whole genome shotgun (WGS) entry which is preliminary data.</text>
</comment>
<dbReference type="EMBL" id="JADPUN010000305">
    <property type="protein sequence ID" value="MBF9133945.1"/>
    <property type="molecule type" value="Genomic_DNA"/>
</dbReference>
<feature type="transmembrane region" description="Helical" evidence="1">
    <location>
        <begin position="324"/>
        <end position="342"/>
    </location>
</feature>
<feature type="transmembrane region" description="Helical" evidence="1">
    <location>
        <begin position="35"/>
        <end position="54"/>
    </location>
</feature>
<evidence type="ECO:0000313" key="2">
    <source>
        <dbReference type="EMBL" id="MBF9133945.1"/>
    </source>
</evidence>